<dbReference type="eggNOG" id="ENOG5033C9P">
    <property type="taxonomic scope" value="Bacteria"/>
</dbReference>
<protein>
    <recommendedName>
        <fullName evidence="2">DUF1468 domain-containing protein</fullName>
    </recommendedName>
</protein>
<organism evidence="3 4">
    <name type="scientific">Chromohalobacter israelensis (strain ATCC BAA-138 / DSM 3043 / CIP 106854 / NCIMB 13768 / 1H11)</name>
    <name type="common">Chromohalobacter salexigens</name>
    <dbReference type="NCBI Taxonomy" id="290398"/>
    <lineage>
        <taxon>Bacteria</taxon>
        <taxon>Pseudomonadati</taxon>
        <taxon>Pseudomonadota</taxon>
        <taxon>Gammaproteobacteria</taxon>
        <taxon>Oceanospirillales</taxon>
        <taxon>Halomonadaceae</taxon>
        <taxon>Chromohalobacter</taxon>
    </lineage>
</organism>
<keyword evidence="1" id="KW-0472">Membrane</keyword>
<keyword evidence="1" id="KW-1133">Transmembrane helix</keyword>
<dbReference type="Proteomes" id="UP000000239">
    <property type="component" value="Chromosome"/>
</dbReference>
<dbReference type="KEGG" id="csa:Csal_3197"/>
<evidence type="ECO:0000313" key="3">
    <source>
        <dbReference type="EMBL" id="ABE60541.1"/>
    </source>
</evidence>
<keyword evidence="4" id="KW-1185">Reference proteome</keyword>
<name>Q1QSL7_CHRI1</name>
<accession>Q1QSL7</accession>
<dbReference type="HOGENOM" id="CLU_110735_2_3_6"/>
<keyword evidence="1" id="KW-0812">Transmembrane</keyword>
<feature type="domain" description="DUF1468" evidence="2">
    <location>
        <begin position="8"/>
        <end position="160"/>
    </location>
</feature>
<feature type="transmembrane region" description="Helical" evidence="1">
    <location>
        <begin position="94"/>
        <end position="127"/>
    </location>
</feature>
<sequence>MKPRGDYVGALILVAVGAAFSTLSVDYGIWGEGARITPGFVPFVVGLLLVAFGAMIGWETWRSRVKSTTPPSENDTESSSITSKELRYNTTKTVALVFGLLLIAVILAPILGFLITFSILVFVILAGVEREHIGFSFAISLGIGLLAWLIFYQFMGIRLPLGISAPLLGG</sequence>
<proteinExistence type="predicted"/>
<evidence type="ECO:0000256" key="1">
    <source>
        <dbReference type="SAM" id="Phobius"/>
    </source>
</evidence>
<evidence type="ECO:0000259" key="2">
    <source>
        <dbReference type="Pfam" id="PF07331"/>
    </source>
</evidence>
<dbReference type="InterPro" id="IPR009936">
    <property type="entry name" value="DUF1468"/>
</dbReference>
<dbReference type="OrthoDB" id="7029611at2"/>
<dbReference type="STRING" id="290398.Csal_3197"/>
<dbReference type="Pfam" id="PF07331">
    <property type="entry name" value="TctB"/>
    <property type="match status" value="1"/>
</dbReference>
<feature type="transmembrane region" description="Helical" evidence="1">
    <location>
        <begin position="36"/>
        <end position="58"/>
    </location>
</feature>
<feature type="transmembrane region" description="Helical" evidence="1">
    <location>
        <begin position="133"/>
        <end position="152"/>
    </location>
</feature>
<reference evidence="3 4" key="1">
    <citation type="journal article" date="2011" name="Stand. Genomic Sci.">
        <title>Complete genome sequence of the halophilic and highly halotolerant Chromohalobacter salexigens type strain (1H11(T)).</title>
        <authorList>
            <person name="Copeland A."/>
            <person name="O'Connor K."/>
            <person name="Lucas S."/>
            <person name="Lapidus A."/>
            <person name="Berry K.W."/>
            <person name="Detter J.C."/>
            <person name="Del Rio T.G."/>
            <person name="Hammon N."/>
            <person name="Dalin E."/>
            <person name="Tice H."/>
            <person name="Pitluck S."/>
            <person name="Bruce D."/>
            <person name="Goodwin L."/>
            <person name="Han C."/>
            <person name="Tapia R."/>
            <person name="Saunders E."/>
            <person name="Schmutz J."/>
            <person name="Brettin T."/>
            <person name="Larimer F."/>
            <person name="Land M."/>
            <person name="Hauser L."/>
            <person name="Vargas C."/>
            <person name="Nieto J.J."/>
            <person name="Kyrpides N.C."/>
            <person name="Ivanova N."/>
            <person name="Goker M."/>
            <person name="Klenk H.P."/>
            <person name="Csonka L.N."/>
            <person name="Woyke T."/>
        </authorList>
    </citation>
    <scope>NUCLEOTIDE SEQUENCE [LARGE SCALE GENOMIC DNA]</scope>
    <source>
        <strain evidence="4">ATCC BAA-138 / DSM 3043 / CIP 106854 / NCIMB 13768 / 1H11</strain>
    </source>
</reference>
<gene>
    <name evidence="3" type="ordered locus">Csal_3197</name>
</gene>
<feature type="transmembrane region" description="Helical" evidence="1">
    <location>
        <begin position="7"/>
        <end position="30"/>
    </location>
</feature>
<dbReference type="AlphaFoldDB" id="Q1QSL7"/>
<dbReference type="EMBL" id="CP000285">
    <property type="protein sequence ID" value="ABE60541.1"/>
    <property type="molecule type" value="Genomic_DNA"/>
</dbReference>
<evidence type="ECO:0000313" key="4">
    <source>
        <dbReference type="Proteomes" id="UP000000239"/>
    </source>
</evidence>